<evidence type="ECO:0000256" key="1">
    <source>
        <dbReference type="ARBA" id="ARBA00006484"/>
    </source>
</evidence>
<dbReference type="PANTHER" id="PTHR43391">
    <property type="entry name" value="RETINOL DEHYDROGENASE-RELATED"/>
    <property type="match status" value="1"/>
</dbReference>
<dbReference type="InterPro" id="IPR020904">
    <property type="entry name" value="Sc_DH/Rdtase_CS"/>
</dbReference>
<keyword evidence="2 3" id="KW-0560">Oxidoreductase</keyword>
<name>A0ABY7U9T7_9CORY</name>
<keyword evidence="4" id="KW-1185">Reference proteome</keyword>
<dbReference type="InterPro" id="IPR002347">
    <property type="entry name" value="SDR_fam"/>
</dbReference>
<accession>A0ABY7U9T7</accession>
<proteinExistence type="inferred from homology"/>
<dbReference type="InterPro" id="IPR036291">
    <property type="entry name" value="NAD(P)-bd_dom_sf"/>
</dbReference>
<reference evidence="3 4" key="1">
    <citation type="submission" date="2020-10" db="EMBL/GenBank/DDBJ databases">
        <title>Complete genome sequence of Corynebacterium massiliense DSM 45435, type strain of Corynebacterium massiliense.</title>
        <authorList>
            <person name="Busche T."/>
            <person name="Kalinowski J."/>
            <person name="Ruckert C."/>
        </authorList>
    </citation>
    <scope>NUCLEOTIDE SEQUENCE [LARGE SCALE GENOMIC DNA]</scope>
    <source>
        <strain evidence="3 4">DSM 45435</strain>
    </source>
</reference>
<dbReference type="PANTHER" id="PTHR43391:SF94">
    <property type="entry name" value="OXIDOREDUCTASE-RELATED"/>
    <property type="match status" value="1"/>
</dbReference>
<evidence type="ECO:0000313" key="4">
    <source>
        <dbReference type="Proteomes" id="UP001220064"/>
    </source>
</evidence>
<dbReference type="Gene3D" id="3.40.50.720">
    <property type="entry name" value="NAD(P)-binding Rossmann-like Domain"/>
    <property type="match status" value="1"/>
</dbReference>
<dbReference type="GO" id="GO:0016491">
    <property type="term" value="F:oxidoreductase activity"/>
    <property type="evidence" value="ECO:0007669"/>
    <property type="project" value="UniProtKB-KW"/>
</dbReference>
<dbReference type="SUPFAM" id="SSF51735">
    <property type="entry name" value="NAD(P)-binding Rossmann-fold domains"/>
    <property type="match status" value="1"/>
</dbReference>
<dbReference type="RefSeq" id="WP_022861978.1">
    <property type="nucleotide sequence ID" value="NZ_ATVG01000001.1"/>
</dbReference>
<organism evidence="3 4">
    <name type="scientific">Corynebacterium massiliense DSM 45435</name>
    <dbReference type="NCBI Taxonomy" id="1121364"/>
    <lineage>
        <taxon>Bacteria</taxon>
        <taxon>Bacillati</taxon>
        <taxon>Actinomycetota</taxon>
        <taxon>Actinomycetes</taxon>
        <taxon>Mycobacteriales</taxon>
        <taxon>Corynebacteriaceae</taxon>
        <taxon>Corynebacterium</taxon>
    </lineage>
</organism>
<dbReference type="Pfam" id="PF00106">
    <property type="entry name" value="adh_short"/>
    <property type="match status" value="1"/>
</dbReference>
<dbReference type="PROSITE" id="PS00061">
    <property type="entry name" value="ADH_SHORT"/>
    <property type="match status" value="1"/>
</dbReference>
<dbReference type="Proteomes" id="UP001220064">
    <property type="component" value="Chromosome"/>
</dbReference>
<dbReference type="EC" id="1.-.-.-" evidence="3"/>
<dbReference type="EMBL" id="CP063189">
    <property type="protein sequence ID" value="WCZ32503.1"/>
    <property type="molecule type" value="Genomic_DNA"/>
</dbReference>
<gene>
    <name evidence="3" type="ORF">CMASS_05305</name>
</gene>
<dbReference type="PRINTS" id="PR00081">
    <property type="entry name" value="GDHRDH"/>
</dbReference>
<protein>
    <submittedName>
        <fullName evidence="3">Oxidoreductase</fullName>
        <ecNumber evidence="3">1.-.-.-</ecNumber>
    </submittedName>
</protein>
<evidence type="ECO:0000313" key="3">
    <source>
        <dbReference type="EMBL" id="WCZ32503.1"/>
    </source>
</evidence>
<comment type="similarity">
    <text evidence="1">Belongs to the short-chain dehydrogenases/reductases (SDR) family.</text>
</comment>
<sequence length="269" mass="28928">MPAGKEDGAVLVLGGRSDIGGELAARICRGRTVVLAARPRGDAELHNAALDDAALNTTVSRLSSPECGASAVHRIAFDATDCASHRDVVRRAEQVAGEEITTAIVAFGILGDQDRAERDEAHAADIAAVDYLAQVSMLTVLADVMPRGHIVAFSSIAGWRARRANYVYGSTKAGLDAFCQGLADRLHGSELALITARPGFVIGSMTEGMRPAPLSVTPDVVAEHIAKHMRADEKRSRPRSTTVWIPGTLRLLAWVMRMVPRPIWRHMPR</sequence>
<evidence type="ECO:0000256" key="2">
    <source>
        <dbReference type="ARBA" id="ARBA00023002"/>
    </source>
</evidence>
<dbReference type="NCBIfam" id="NF004110">
    <property type="entry name" value="PRK05599.1"/>
    <property type="match status" value="1"/>
</dbReference>